<keyword evidence="1" id="KW-0805">Transcription regulation</keyword>
<dbReference type="InterPro" id="IPR036388">
    <property type="entry name" value="WH-like_DNA-bd_sf"/>
</dbReference>
<proteinExistence type="predicted"/>
<keyword evidence="2" id="KW-0238">DNA-binding</keyword>
<organism evidence="5 6">
    <name type="scientific">Mycobacteroides chelonae</name>
    <name type="common">Mycobacterium chelonae</name>
    <dbReference type="NCBI Taxonomy" id="1774"/>
    <lineage>
        <taxon>Bacteria</taxon>
        <taxon>Bacillati</taxon>
        <taxon>Actinomycetota</taxon>
        <taxon>Actinomycetes</taxon>
        <taxon>Mycobacteriales</taxon>
        <taxon>Mycobacteriaceae</taxon>
        <taxon>Mycobacteroides</taxon>
    </lineage>
</organism>
<dbReference type="Proteomes" id="UP000180043">
    <property type="component" value="Unassembled WGS sequence"/>
</dbReference>
<evidence type="ECO:0000256" key="3">
    <source>
        <dbReference type="ARBA" id="ARBA00023163"/>
    </source>
</evidence>
<evidence type="ECO:0000259" key="4">
    <source>
        <dbReference type="PROSITE" id="PS51118"/>
    </source>
</evidence>
<dbReference type="SUPFAM" id="SSF55718">
    <property type="entry name" value="SCP-like"/>
    <property type="match status" value="1"/>
</dbReference>
<dbReference type="Gene3D" id="1.10.10.10">
    <property type="entry name" value="Winged helix-like DNA-binding domain superfamily/Winged helix DNA-binding domain"/>
    <property type="match status" value="1"/>
</dbReference>
<dbReference type="Pfam" id="PF01638">
    <property type="entry name" value="HxlR"/>
    <property type="match status" value="1"/>
</dbReference>
<accession>A0A1S1LLF2</accession>
<dbReference type="InterPro" id="IPR011991">
    <property type="entry name" value="ArsR-like_HTH"/>
</dbReference>
<keyword evidence="3" id="KW-0804">Transcription</keyword>
<dbReference type="InterPro" id="IPR002577">
    <property type="entry name" value="HTH_HxlR"/>
</dbReference>
<dbReference type="PROSITE" id="PS51118">
    <property type="entry name" value="HTH_HXLR"/>
    <property type="match status" value="1"/>
</dbReference>
<evidence type="ECO:0000313" key="5">
    <source>
        <dbReference type="EMBL" id="OHU54028.1"/>
    </source>
</evidence>
<dbReference type="InterPro" id="IPR036527">
    <property type="entry name" value="SCP2_sterol-bd_dom_sf"/>
</dbReference>
<evidence type="ECO:0000256" key="2">
    <source>
        <dbReference type="ARBA" id="ARBA00023125"/>
    </source>
</evidence>
<dbReference type="SUPFAM" id="SSF46785">
    <property type="entry name" value="Winged helix' DNA-binding domain"/>
    <property type="match status" value="1"/>
</dbReference>
<protein>
    <submittedName>
        <fullName evidence="5">Transcriptional regulator</fullName>
    </submittedName>
</protein>
<feature type="domain" description="HTH hxlR-type" evidence="4">
    <location>
        <begin position="9"/>
        <end position="100"/>
    </location>
</feature>
<evidence type="ECO:0000256" key="1">
    <source>
        <dbReference type="ARBA" id="ARBA00023015"/>
    </source>
</evidence>
<dbReference type="InterPro" id="IPR036390">
    <property type="entry name" value="WH_DNA-bd_sf"/>
</dbReference>
<dbReference type="RefSeq" id="WP_030096053.1">
    <property type="nucleotide sequence ID" value="NZ_JAAOOR010000001.1"/>
</dbReference>
<evidence type="ECO:0000313" key="6">
    <source>
        <dbReference type="Proteomes" id="UP000180043"/>
    </source>
</evidence>
<comment type="caution">
    <text evidence="5">The sequence shown here is derived from an EMBL/GenBank/DDBJ whole genome shotgun (WGS) entry which is preliminary data.</text>
</comment>
<gene>
    <name evidence="5" type="ORF">BKG82_17145</name>
</gene>
<dbReference type="EMBL" id="MLIQ01000017">
    <property type="protein sequence ID" value="OHU54028.1"/>
    <property type="molecule type" value="Genomic_DNA"/>
</dbReference>
<name>A0A1S1LLF2_MYCCH</name>
<dbReference type="PANTHER" id="PTHR33204:SF18">
    <property type="entry name" value="TRANSCRIPTIONAL REGULATORY PROTEIN"/>
    <property type="match status" value="1"/>
</dbReference>
<dbReference type="PANTHER" id="PTHR33204">
    <property type="entry name" value="TRANSCRIPTIONAL REGULATOR, MARR FAMILY"/>
    <property type="match status" value="1"/>
</dbReference>
<dbReference type="AlphaFoldDB" id="A0A1S1LLF2"/>
<dbReference type="CDD" id="cd00090">
    <property type="entry name" value="HTH_ARSR"/>
    <property type="match status" value="1"/>
</dbReference>
<sequence length="220" mass="25015">MGASYYQFCPVAKAMELLDERWTLLIVRELLLGSEHFNDIRRGVPRMSPSLLSKRLDRLVRAGIAERHDNRYVPTDAGRELRPVVEMLSQWGIRWIGEIGDEDLDPKLLLWDMRRHVIGSAVPEGRTVLHFRFGDVTADKRHWWLIITPEGADLCDADPGFDANIGVTAQLRSLTRVWRGDSAWSDVLRSGEVAFSGPSRLCRGLPTWFDPPLYAAVPRP</sequence>
<dbReference type="GO" id="GO:0003677">
    <property type="term" value="F:DNA binding"/>
    <property type="evidence" value="ECO:0007669"/>
    <property type="project" value="UniProtKB-KW"/>
</dbReference>
<reference evidence="5 6" key="1">
    <citation type="submission" date="2016-10" db="EMBL/GenBank/DDBJ databases">
        <title>Evaluation of Human, Veterinary and Environmental Mycobacterium chelonae Isolates by Core Genome Phylogenomic Analysis, Targeted Gene Comparison, and Anti-microbial Susceptibility Patterns: A Tale of Mistaken Identities.</title>
        <authorList>
            <person name="Fogelson S.B."/>
            <person name="Camus A.C."/>
            <person name="Lorenz W."/>
            <person name="Vasireddy R."/>
            <person name="Vasireddy S."/>
            <person name="Smith T."/>
            <person name="Brown-Elliott B.A."/>
            <person name="Wallace R.J.Jr."/>
            <person name="Hasan N.A."/>
            <person name="Reischl U."/>
            <person name="Sanchez S."/>
        </authorList>
    </citation>
    <scope>NUCLEOTIDE SEQUENCE [LARGE SCALE GENOMIC DNA]</scope>
    <source>
        <strain evidence="5 6">15515</strain>
    </source>
</reference>